<keyword evidence="2" id="KW-0479">Metal-binding</keyword>
<organism evidence="8 9">
    <name type="scientific">Bacteroides mediterraneensis</name>
    <dbReference type="NCBI Taxonomy" id="1841856"/>
    <lineage>
        <taxon>Bacteria</taxon>
        <taxon>Pseudomonadati</taxon>
        <taxon>Bacteroidota</taxon>
        <taxon>Bacteroidia</taxon>
        <taxon>Bacteroidales</taxon>
        <taxon>Bacteroidaceae</taxon>
        <taxon>Bacteroides</taxon>
    </lineage>
</organism>
<dbReference type="InterPro" id="IPR006179">
    <property type="entry name" value="5_nucleotidase/apyrase"/>
</dbReference>
<evidence type="ECO:0000256" key="1">
    <source>
        <dbReference type="ARBA" id="ARBA00006654"/>
    </source>
</evidence>
<feature type="domain" description="5'-Nucleotidase C-terminal" evidence="7">
    <location>
        <begin position="344"/>
        <end position="514"/>
    </location>
</feature>
<evidence type="ECO:0000313" key="8">
    <source>
        <dbReference type="EMBL" id="MBM6759632.1"/>
    </source>
</evidence>
<dbReference type="Pfam" id="PF00149">
    <property type="entry name" value="Metallophos"/>
    <property type="match status" value="1"/>
</dbReference>
<feature type="domain" description="Calcineurin-like phosphoesterase" evidence="6">
    <location>
        <begin position="38"/>
        <end position="264"/>
    </location>
</feature>
<protein>
    <submittedName>
        <fullName evidence="8">5'-nucleotidase C-terminal domain-containing protein</fullName>
    </submittedName>
</protein>
<evidence type="ECO:0000256" key="2">
    <source>
        <dbReference type="ARBA" id="ARBA00022723"/>
    </source>
</evidence>
<accession>A0ABS2EY76</accession>
<dbReference type="SUPFAM" id="SSF56300">
    <property type="entry name" value="Metallo-dependent phosphatases"/>
    <property type="match status" value="1"/>
</dbReference>
<gene>
    <name evidence="8" type="ORF">H6A31_13240</name>
</gene>
<dbReference type="PRINTS" id="PR01607">
    <property type="entry name" value="APYRASEFAMLY"/>
</dbReference>
<evidence type="ECO:0000256" key="5">
    <source>
        <dbReference type="RuleBase" id="RU362119"/>
    </source>
</evidence>
<dbReference type="Pfam" id="PF02872">
    <property type="entry name" value="5_nucleotid_C"/>
    <property type="match status" value="1"/>
</dbReference>
<evidence type="ECO:0000256" key="3">
    <source>
        <dbReference type="ARBA" id="ARBA00022729"/>
    </source>
</evidence>
<dbReference type="InterPro" id="IPR036907">
    <property type="entry name" value="5'-Nucleotdase_C_sf"/>
</dbReference>
<reference evidence="8 9" key="1">
    <citation type="journal article" date="2021" name="Sci. Rep.">
        <title>The distribution of antibiotic resistance genes in chicken gut microbiota commensals.</title>
        <authorList>
            <person name="Juricova H."/>
            <person name="Matiasovicova J."/>
            <person name="Kubasova T."/>
            <person name="Cejkova D."/>
            <person name="Rychlik I."/>
        </authorList>
    </citation>
    <scope>NUCLEOTIDE SEQUENCE [LARGE SCALE GENOMIC DNA]</scope>
    <source>
        <strain evidence="8 9">An801</strain>
    </source>
</reference>
<evidence type="ECO:0000259" key="6">
    <source>
        <dbReference type="Pfam" id="PF00149"/>
    </source>
</evidence>
<dbReference type="SUPFAM" id="SSF55816">
    <property type="entry name" value="5'-nucleotidase (syn. UDP-sugar hydrolase), C-terminal domain"/>
    <property type="match status" value="1"/>
</dbReference>
<sequence length="586" mass="66730">MSNKMKTRPILFVISLITLWGMSHMQLRAADNQTVTLKFMETSDVHGCYFPYDFIQNKQMKGSLARVSSYVKEQREKYGQNVILMDNGDILQGQPVAYYYNYMDTTSVHVCAAMLNYMRYDVGNMGNHDVETGHAVYDRWVSQCKFPILGANIINVKTGRPYLKPYEVMERDGVKIAILGMITPAIPSWLPEQLWSGLRFESMTACAKKWVKEIQEKEHPDILIGLFHAGPEGNRLDNAIENESAEVAKNVPGFDVIFMGHDHTRWNERVANVKGDSVLLIDPANTAKVVSEVTFTVKKQNGKVVSKQVEGKLVHMEDYAVDSDFMNTFQEQYETTMDFVSRKIGRIEHTISSKEAFFGPSAFIDLIHQLQLDITGADISFCAPLSAYAEIQKGDICVSDMFNLYKFENMLYTMVLSGKEVKNFLEMSYDLWVNQMKSADDHLLLLNEKDNGFGRFRNPSFNFDSAAGIIYTVDVTKPRGERITIERMADGKPFEPAKQYKVAVNSYRGNGGGDLLTKGAGIPKAELSKRIIFSTDKDLRYYLMKRIEEVKVLNPKPLNQWKFIPEKWTVPAAQRDYKLLFGTDKD</sequence>
<dbReference type="PANTHER" id="PTHR11575">
    <property type="entry name" value="5'-NUCLEOTIDASE-RELATED"/>
    <property type="match status" value="1"/>
</dbReference>
<evidence type="ECO:0000313" key="9">
    <source>
        <dbReference type="Proteomes" id="UP000703295"/>
    </source>
</evidence>
<dbReference type="InterPro" id="IPR004843">
    <property type="entry name" value="Calcineurin-like_PHP"/>
</dbReference>
<proteinExistence type="inferred from homology"/>
<dbReference type="EMBL" id="JACJJW010000049">
    <property type="protein sequence ID" value="MBM6759632.1"/>
    <property type="molecule type" value="Genomic_DNA"/>
</dbReference>
<evidence type="ECO:0000256" key="4">
    <source>
        <dbReference type="ARBA" id="ARBA00022741"/>
    </source>
</evidence>
<dbReference type="InterPro" id="IPR041827">
    <property type="entry name" value="CpdB_N"/>
</dbReference>
<dbReference type="PANTHER" id="PTHR11575:SF6">
    <property type="entry name" value="2',3'-CYCLIC-NUCLEOTIDE 2'-PHOSPHODIESTERASE_3'-NUCLEOTIDASE"/>
    <property type="match status" value="1"/>
</dbReference>
<evidence type="ECO:0000259" key="7">
    <source>
        <dbReference type="Pfam" id="PF02872"/>
    </source>
</evidence>
<dbReference type="InterPro" id="IPR029052">
    <property type="entry name" value="Metallo-depent_PP-like"/>
</dbReference>
<name>A0ABS2EY76_9BACE</name>
<keyword evidence="5" id="KW-0378">Hydrolase</keyword>
<comment type="caution">
    <text evidence="8">The sequence shown here is derived from an EMBL/GenBank/DDBJ whole genome shotgun (WGS) entry which is preliminary data.</text>
</comment>
<comment type="similarity">
    <text evidence="1 5">Belongs to the 5'-nucleotidase family.</text>
</comment>
<dbReference type="Proteomes" id="UP000703295">
    <property type="component" value="Unassembled WGS sequence"/>
</dbReference>
<dbReference type="CDD" id="cd07410">
    <property type="entry name" value="MPP_CpdB_N"/>
    <property type="match status" value="1"/>
</dbReference>
<keyword evidence="4 5" id="KW-0547">Nucleotide-binding</keyword>
<keyword evidence="3" id="KW-0732">Signal</keyword>
<dbReference type="InterPro" id="IPR008334">
    <property type="entry name" value="5'-Nucleotdase_C"/>
</dbReference>
<keyword evidence="9" id="KW-1185">Reference proteome</keyword>
<dbReference type="Gene3D" id="3.60.21.10">
    <property type="match status" value="1"/>
</dbReference>
<dbReference type="Gene3D" id="3.90.780.10">
    <property type="entry name" value="5'-Nucleotidase, C-terminal domain"/>
    <property type="match status" value="1"/>
</dbReference>